<sequence length="72" mass="8257">MTKHDNNSKNTQVLDPPAKNSRSNNSKDGIHTYLVCLLACLSFYQFNLMFPTITRSNLTRPNLYKIHLQSTT</sequence>
<protein>
    <submittedName>
        <fullName evidence="3">Uncharacterized protein</fullName>
    </submittedName>
</protein>
<feature type="region of interest" description="Disordered" evidence="1">
    <location>
        <begin position="1"/>
        <end position="25"/>
    </location>
</feature>
<keyword evidence="2" id="KW-0812">Transmembrane</keyword>
<dbReference type="Proteomes" id="UP000326757">
    <property type="component" value="Unassembled WGS sequence"/>
</dbReference>
<keyword evidence="2" id="KW-1133">Transmembrane helix</keyword>
<feature type="transmembrane region" description="Helical" evidence="2">
    <location>
        <begin position="30"/>
        <end position="50"/>
    </location>
</feature>
<reference evidence="3 4" key="1">
    <citation type="submission" date="2019-06" db="EMBL/GenBank/DDBJ databases">
        <title>Genome Sequence of the Brown Rot Fungal Pathogen Monilinia laxa.</title>
        <authorList>
            <person name="De Miccolis Angelini R.M."/>
            <person name="Landi L."/>
            <person name="Abate D."/>
            <person name="Pollastro S."/>
            <person name="Romanazzi G."/>
            <person name="Faretra F."/>
        </authorList>
    </citation>
    <scope>NUCLEOTIDE SEQUENCE [LARGE SCALE GENOMIC DNA]</scope>
    <source>
        <strain evidence="3 4">Mlax316</strain>
    </source>
</reference>
<name>A0A5N6JWV0_MONLA</name>
<gene>
    <name evidence="3" type="ORF">EYC80_007731</name>
</gene>
<evidence type="ECO:0000313" key="3">
    <source>
        <dbReference type="EMBL" id="KAB8293416.1"/>
    </source>
</evidence>
<keyword evidence="4" id="KW-1185">Reference proteome</keyword>
<evidence type="ECO:0000256" key="2">
    <source>
        <dbReference type="SAM" id="Phobius"/>
    </source>
</evidence>
<keyword evidence="2" id="KW-0472">Membrane</keyword>
<comment type="caution">
    <text evidence="3">The sequence shown here is derived from an EMBL/GenBank/DDBJ whole genome shotgun (WGS) entry which is preliminary data.</text>
</comment>
<dbReference type="EMBL" id="VIGI01000012">
    <property type="protein sequence ID" value="KAB8293416.1"/>
    <property type="molecule type" value="Genomic_DNA"/>
</dbReference>
<organism evidence="3 4">
    <name type="scientific">Monilinia laxa</name>
    <name type="common">Brown rot fungus</name>
    <name type="synonym">Sclerotinia laxa</name>
    <dbReference type="NCBI Taxonomy" id="61186"/>
    <lineage>
        <taxon>Eukaryota</taxon>
        <taxon>Fungi</taxon>
        <taxon>Dikarya</taxon>
        <taxon>Ascomycota</taxon>
        <taxon>Pezizomycotina</taxon>
        <taxon>Leotiomycetes</taxon>
        <taxon>Helotiales</taxon>
        <taxon>Sclerotiniaceae</taxon>
        <taxon>Monilinia</taxon>
    </lineage>
</organism>
<evidence type="ECO:0000313" key="4">
    <source>
        <dbReference type="Proteomes" id="UP000326757"/>
    </source>
</evidence>
<accession>A0A5N6JWV0</accession>
<proteinExistence type="predicted"/>
<dbReference type="AlphaFoldDB" id="A0A5N6JWV0"/>
<evidence type="ECO:0000256" key="1">
    <source>
        <dbReference type="SAM" id="MobiDB-lite"/>
    </source>
</evidence>